<protein>
    <submittedName>
        <fullName evidence="3">TRAP-type C4-dicarboxylate transport system, substrate-binding protein</fullName>
    </submittedName>
</protein>
<evidence type="ECO:0000256" key="1">
    <source>
        <dbReference type="ARBA" id="ARBA00022729"/>
    </source>
</evidence>
<accession>A0A1M7NTJ3</accession>
<name>A0A1M7NTJ3_9HYPH</name>
<dbReference type="PANTHER" id="PTHR33376:SF4">
    <property type="entry name" value="SIALIC ACID-BINDING PERIPLASMIC PROTEIN SIAP"/>
    <property type="match status" value="1"/>
</dbReference>
<keyword evidence="1 2" id="KW-0732">Signal</keyword>
<dbReference type="InterPro" id="IPR018389">
    <property type="entry name" value="DctP_fam"/>
</dbReference>
<dbReference type="OrthoDB" id="8673861at2"/>
<feature type="chain" id="PRO_5012364813" evidence="2">
    <location>
        <begin position="28"/>
        <end position="331"/>
    </location>
</feature>
<organism evidence="3 4">
    <name type="scientific">Roseibium suaedae</name>
    <dbReference type="NCBI Taxonomy" id="735517"/>
    <lineage>
        <taxon>Bacteria</taxon>
        <taxon>Pseudomonadati</taxon>
        <taxon>Pseudomonadota</taxon>
        <taxon>Alphaproteobacteria</taxon>
        <taxon>Hyphomicrobiales</taxon>
        <taxon>Stappiaceae</taxon>
        <taxon>Roseibium</taxon>
    </lineage>
</organism>
<evidence type="ECO:0000256" key="2">
    <source>
        <dbReference type="SAM" id="SignalP"/>
    </source>
</evidence>
<keyword evidence="4" id="KW-1185">Reference proteome</keyword>
<dbReference type="AlphaFoldDB" id="A0A1M7NTJ3"/>
<dbReference type="STRING" id="735517.SAMN05444272_3961"/>
<reference evidence="3 4" key="1">
    <citation type="submission" date="2016-11" db="EMBL/GenBank/DDBJ databases">
        <authorList>
            <person name="Jaros S."/>
            <person name="Januszkiewicz K."/>
            <person name="Wedrychowicz H."/>
        </authorList>
    </citation>
    <scope>NUCLEOTIDE SEQUENCE [LARGE SCALE GENOMIC DNA]</scope>
    <source>
        <strain evidence="3 4">DSM 22153</strain>
    </source>
</reference>
<dbReference type="InterPro" id="IPR038404">
    <property type="entry name" value="TRAP_DctP_sf"/>
</dbReference>
<gene>
    <name evidence="3" type="ORF">SAMN05444272_3961</name>
</gene>
<sequence>MLFNRRNIISAAIAGAMLATSAITSFAEVKINLADALPDSNFMVKNAVEFADAVKTVTDGNVVISVKAGGSLGLKGPDQLTAVRDGLVEMADINISQQVGVNPLFGVEGIPFLVSSMDELKKYHAIIRPVYEELAEKNNQKILYMVPSPAQYVYLKVLAANIEDFKGIPVRGADKNTVDIVSAIGMAGFVMPWGELIPALASGRVDGVATSATSGVDGKFWEFLKYVYPTNHTWGSNMVTINLDTWNSIPADQQEAILKVAAELEPKFWDVSRQGDVNSIKTMSENGMELVEISPELRAQMEERAAALQAAFLERVPDAKPLVEKYKASMN</sequence>
<evidence type="ECO:0000313" key="4">
    <source>
        <dbReference type="Proteomes" id="UP000186002"/>
    </source>
</evidence>
<proteinExistence type="predicted"/>
<dbReference type="Proteomes" id="UP000186002">
    <property type="component" value="Unassembled WGS sequence"/>
</dbReference>
<dbReference type="NCBIfam" id="NF037995">
    <property type="entry name" value="TRAP_S1"/>
    <property type="match status" value="1"/>
</dbReference>
<dbReference type="CDD" id="cd13602">
    <property type="entry name" value="PBP2_TRAP_BpDctp6_7"/>
    <property type="match status" value="1"/>
</dbReference>
<dbReference type="GO" id="GO:0055085">
    <property type="term" value="P:transmembrane transport"/>
    <property type="evidence" value="ECO:0007669"/>
    <property type="project" value="InterPro"/>
</dbReference>
<evidence type="ECO:0000313" key="3">
    <source>
        <dbReference type="EMBL" id="SHN07225.1"/>
    </source>
</evidence>
<dbReference type="Pfam" id="PF03480">
    <property type="entry name" value="DctP"/>
    <property type="match status" value="1"/>
</dbReference>
<feature type="signal peptide" evidence="2">
    <location>
        <begin position="1"/>
        <end position="27"/>
    </location>
</feature>
<dbReference type="EMBL" id="FRBW01000005">
    <property type="protein sequence ID" value="SHN07225.1"/>
    <property type="molecule type" value="Genomic_DNA"/>
</dbReference>
<dbReference type="PANTHER" id="PTHR33376">
    <property type="match status" value="1"/>
</dbReference>
<dbReference type="Gene3D" id="3.40.190.170">
    <property type="entry name" value="Bacterial extracellular solute-binding protein, family 7"/>
    <property type="match status" value="1"/>
</dbReference>